<feature type="compositionally biased region" description="Basic and acidic residues" evidence="2">
    <location>
        <begin position="769"/>
        <end position="784"/>
    </location>
</feature>
<evidence type="ECO:0000313" key="3">
    <source>
        <dbReference type="EMBL" id="KAK3250792.1"/>
    </source>
</evidence>
<proteinExistence type="predicted"/>
<dbReference type="EMBL" id="LGRX02026475">
    <property type="protein sequence ID" value="KAK3250792.1"/>
    <property type="molecule type" value="Genomic_DNA"/>
</dbReference>
<feature type="region of interest" description="Disordered" evidence="2">
    <location>
        <begin position="1"/>
        <end position="23"/>
    </location>
</feature>
<dbReference type="AlphaFoldDB" id="A0AAE0F498"/>
<feature type="compositionally biased region" description="Basic and acidic residues" evidence="2">
    <location>
        <begin position="811"/>
        <end position="821"/>
    </location>
</feature>
<keyword evidence="4" id="KW-1185">Reference proteome</keyword>
<organism evidence="3 4">
    <name type="scientific">Cymbomonas tetramitiformis</name>
    <dbReference type="NCBI Taxonomy" id="36881"/>
    <lineage>
        <taxon>Eukaryota</taxon>
        <taxon>Viridiplantae</taxon>
        <taxon>Chlorophyta</taxon>
        <taxon>Pyramimonadophyceae</taxon>
        <taxon>Pyramimonadales</taxon>
        <taxon>Pyramimonadaceae</taxon>
        <taxon>Cymbomonas</taxon>
    </lineage>
</organism>
<protein>
    <submittedName>
        <fullName evidence="3">Uncharacterized protein</fullName>
    </submittedName>
</protein>
<dbReference type="Gene3D" id="1.25.40.10">
    <property type="entry name" value="Tetratricopeptide repeat domain"/>
    <property type="match status" value="1"/>
</dbReference>
<gene>
    <name evidence="3" type="ORF">CYMTET_39846</name>
</gene>
<dbReference type="InterPro" id="IPR001623">
    <property type="entry name" value="DnaJ_domain"/>
</dbReference>
<feature type="coiled-coil region" evidence="1">
    <location>
        <begin position="564"/>
        <end position="598"/>
    </location>
</feature>
<feature type="region of interest" description="Disordered" evidence="2">
    <location>
        <begin position="470"/>
        <end position="526"/>
    </location>
</feature>
<dbReference type="InterPro" id="IPR011990">
    <property type="entry name" value="TPR-like_helical_dom_sf"/>
</dbReference>
<dbReference type="PANTHER" id="PTHR45181">
    <property type="entry name" value="HEAT SHOCK PROTEIN DNAJ WITH TETRATRICOPEPTIDE REPEAT-CONTAINING PROTEIN"/>
    <property type="match status" value="1"/>
</dbReference>
<comment type="caution">
    <text evidence="3">The sequence shown here is derived from an EMBL/GenBank/DDBJ whole genome shotgun (WGS) entry which is preliminary data.</text>
</comment>
<feature type="region of interest" description="Disordered" evidence="2">
    <location>
        <begin position="71"/>
        <end position="109"/>
    </location>
</feature>
<keyword evidence="1" id="KW-0175">Coiled coil</keyword>
<evidence type="ECO:0000313" key="4">
    <source>
        <dbReference type="Proteomes" id="UP001190700"/>
    </source>
</evidence>
<dbReference type="CDD" id="cd06257">
    <property type="entry name" value="DnaJ"/>
    <property type="match status" value="1"/>
</dbReference>
<sequence>MSRNNKLGTTGKENISTHMPVENATRKVDARSFDLGSHVQINKMAHDSGIFLQQASEKMNDIPEGQEVRTARPDFSSGSLRQPAGGGVQKPFHATSQRERRHSSYQSNRSIPESILLQVEENLARGRRLAEEACTRYAAANAAAASVQGSKTERTYVIQRNLRLNQLRRSVSEQLRGNFVQANGASGDDSAATAAVTGIVNDSAQGLSRASSDVAASSSKFEQETLKFETATEAFAASTKTEFESNPILEQFGNSIQSSEGKSRSTHVDSFVPDISVTEAAAGVGAQTGSKSPEAVRRYTYQKRNKKSVNDWLDEMVEAAAKAAVTRRGSLDSSTIAAGLETMRAGKTAPDPVQDPVPSEGQGDVKMAKEINPMLKKATSADDAGDEKRPARYSDWMDDIVEAAMQSAKAAEAKVMAEIVSGFGGSEEEGLGAPVERKIRERSKSVGDSLLEGNIDLLGATEAEIKFHQVAPPSPHRSQPTKVEEDPRVQAASKPEPAAPVHTESLSAEHSESGSAASGIPRSSFDVKDGQLDVKLKTLEEEYGVQQMLLRTALSRQAQLEHEVEETRGRITEDNGELESLRNRNNQLQTELKRTQQLCQEMASGRRSARAALAEMASHNARLVAAFAEKKQEVRRLTGELERQTSISEASIEELEAALQASHVEANSLRAMLDKKAEEAASMQSNTATQQVQRNLASEMEKAGVMTPKPAQNGDSGAAGVKEAAMAAAREEVMAAWEQERSDFSRERMQWNAERTRMRAEMQNLRQMAEAEQHKVEEPGRRDSVGSVGSAAGAPSPVASARPVVTAPPERAPERVPESAPKDAFTPGAVTKIKEQNEALQNENAKLKEAERLHSVRRDVEQHKANGNNLFHQSKFKEATDEYSLGINAGLDDAKLNAILYCNRSACWQGMGKYLDAIVDCCHATLLDSKYLRSYQRRADAYISIGDYASACKDLEKLQSLGCTDVGSKLVDARAKGKRSSQIDHYGILGVANSCSAADIKGAYRCESLALKSLFDMEQY</sequence>
<dbReference type="PANTHER" id="PTHR45181:SF4">
    <property type="entry name" value="HEAT SHOCK PROTEIN DNAJ WITH TETRATRICOPEPTIDE REPEAT-CONTAINING PROTEIN"/>
    <property type="match status" value="1"/>
</dbReference>
<feature type="compositionally biased region" description="Low complexity" evidence="2">
    <location>
        <begin position="785"/>
        <end position="809"/>
    </location>
</feature>
<evidence type="ECO:0000256" key="2">
    <source>
        <dbReference type="SAM" id="MobiDB-lite"/>
    </source>
</evidence>
<reference evidence="3 4" key="1">
    <citation type="journal article" date="2015" name="Genome Biol. Evol.">
        <title>Comparative Genomics of a Bacterivorous Green Alga Reveals Evolutionary Causalities and Consequences of Phago-Mixotrophic Mode of Nutrition.</title>
        <authorList>
            <person name="Burns J.A."/>
            <person name="Paasch A."/>
            <person name="Narechania A."/>
            <person name="Kim E."/>
        </authorList>
    </citation>
    <scope>NUCLEOTIDE SEQUENCE [LARGE SCALE GENOMIC DNA]</scope>
    <source>
        <strain evidence="3 4">PLY_AMNH</strain>
    </source>
</reference>
<evidence type="ECO:0000256" key="1">
    <source>
        <dbReference type="SAM" id="Coils"/>
    </source>
</evidence>
<feature type="coiled-coil region" evidence="1">
    <location>
        <begin position="652"/>
        <end position="686"/>
    </location>
</feature>
<name>A0AAE0F498_9CHLO</name>
<dbReference type="SUPFAM" id="SSF48452">
    <property type="entry name" value="TPR-like"/>
    <property type="match status" value="1"/>
</dbReference>
<feature type="region of interest" description="Disordered" evidence="2">
    <location>
        <begin position="767"/>
        <end position="825"/>
    </location>
</feature>
<feature type="compositionally biased region" description="Polar residues" evidence="2">
    <location>
        <begin position="1"/>
        <end position="17"/>
    </location>
</feature>
<dbReference type="Proteomes" id="UP001190700">
    <property type="component" value="Unassembled WGS sequence"/>
</dbReference>
<accession>A0AAE0F498</accession>